<dbReference type="Gene3D" id="2.60.40.1120">
    <property type="entry name" value="Carboxypeptidase-like, regulatory domain"/>
    <property type="match status" value="1"/>
</dbReference>
<dbReference type="Pfam" id="PF13715">
    <property type="entry name" value="CarbopepD_reg_2"/>
    <property type="match status" value="1"/>
</dbReference>
<reference evidence="12" key="1">
    <citation type="submission" date="2021-03" db="EMBL/GenBank/DDBJ databases">
        <title>Fibrella sp. HMF5335 genome sequencing and assembly.</title>
        <authorList>
            <person name="Kang H."/>
            <person name="Kim H."/>
            <person name="Bae S."/>
            <person name="Joh K."/>
        </authorList>
    </citation>
    <scope>NUCLEOTIDE SEQUENCE</scope>
    <source>
        <strain evidence="12">HMF5335</strain>
    </source>
</reference>
<dbReference type="Gene3D" id="2.170.130.10">
    <property type="entry name" value="TonB-dependent receptor, plug domain"/>
    <property type="match status" value="1"/>
</dbReference>
<evidence type="ECO:0000256" key="9">
    <source>
        <dbReference type="RuleBase" id="RU003357"/>
    </source>
</evidence>
<evidence type="ECO:0000256" key="1">
    <source>
        <dbReference type="ARBA" id="ARBA00004571"/>
    </source>
</evidence>
<dbReference type="AlphaFoldDB" id="A0A939GGG9"/>
<evidence type="ECO:0000256" key="3">
    <source>
        <dbReference type="ARBA" id="ARBA00022452"/>
    </source>
</evidence>
<proteinExistence type="inferred from homology"/>
<evidence type="ECO:0000256" key="7">
    <source>
        <dbReference type="ARBA" id="ARBA00023237"/>
    </source>
</evidence>
<feature type="domain" description="TonB-dependent receptor plug" evidence="11">
    <location>
        <begin position="127"/>
        <end position="247"/>
    </location>
</feature>
<evidence type="ECO:0000259" key="11">
    <source>
        <dbReference type="Pfam" id="PF07715"/>
    </source>
</evidence>
<keyword evidence="2 8" id="KW-0813">Transport</keyword>
<dbReference type="InterPro" id="IPR039426">
    <property type="entry name" value="TonB-dep_rcpt-like"/>
</dbReference>
<dbReference type="RefSeq" id="WP_207363888.1">
    <property type="nucleotide sequence ID" value="NZ_JAFMYV010000003.1"/>
</dbReference>
<dbReference type="Pfam" id="PF00593">
    <property type="entry name" value="TonB_dep_Rec_b-barrel"/>
    <property type="match status" value="1"/>
</dbReference>
<evidence type="ECO:0000256" key="8">
    <source>
        <dbReference type="PROSITE-ProRule" id="PRU01360"/>
    </source>
</evidence>
<dbReference type="InterPro" id="IPR012910">
    <property type="entry name" value="Plug_dom"/>
</dbReference>
<dbReference type="InterPro" id="IPR008969">
    <property type="entry name" value="CarboxyPept-like_regulatory"/>
</dbReference>
<dbReference type="PROSITE" id="PS52016">
    <property type="entry name" value="TONB_DEPENDENT_REC_3"/>
    <property type="match status" value="1"/>
</dbReference>
<protein>
    <submittedName>
        <fullName evidence="12">TonB-dependent receptor</fullName>
    </submittedName>
</protein>
<keyword evidence="5 9" id="KW-0798">TonB box</keyword>
<dbReference type="SUPFAM" id="SSF56935">
    <property type="entry name" value="Porins"/>
    <property type="match status" value="1"/>
</dbReference>
<dbReference type="InterPro" id="IPR000531">
    <property type="entry name" value="Beta-barrel_TonB"/>
</dbReference>
<dbReference type="PANTHER" id="PTHR47234:SF3">
    <property type="entry name" value="SECRETIN_TONB SHORT N-TERMINAL DOMAIN-CONTAINING PROTEIN"/>
    <property type="match status" value="1"/>
</dbReference>
<comment type="subcellular location">
    <subcellularLocation>
        <location evidence="1 8">Cell outer membrane</location>
        <topology evidence="1 8">Multi-pass membrane protein</topology>
    </subcellularLocation>
</comment>
<evidence type="ECO:0000313" key="12">
    <source>
        <dbReference type="EMBL" id="MBO0936321.1"/>
    </source>
</evidence>
<name>A0A939GGG9_9BACT</name>
<dbReference type="Pfam" id="PF07715">
    <property type="entry name" value="Plug"/>
    <property type="match status" value="1"/>
</dbReference>
<feature type="domain" description="TonB-dependent receptor-like beta-barrel" evidence="10">
    <location>
        <begin position="405"/>
        <end position="914"/>
    </location>
</feature>
<gene>
    <name evidence="12" type="ORF">J2I47_07150</name>
</gene>
<dbReference type="EMBL" id="JAFMYV010000003">
    <property type="protein sequence ID" value="MBO0936321.1"/>
    <property type="molecule type" value="Genomic_DNA"/>
</dbReference>
<evidence type="ECO:0000256" key="2">
    <source>
        <dbReference type="ARBA" id="ARBA00022448"/>
    </source>
</evidence>
<dbReference type="InterPro" id="IPR036942">
    <property type="entry name" value="Beta-barrel_TonB_sf"/>
</dbReference>
<evidence type="ECO:0000313" key="13">
    <source>
        <dbReference type="Proteomes" id="UP000664034"/>
    </source>
</evidence>
<dbReference type="PANTHER" id="PTHR47234">
    <property type="match status" value="1"/>
</dbReference>
<keyword evidence="4 8" id="KW-0812">Transmembrane</keyword>
<keyword evidence="12" id="KW-0675">Receptor</keyword>
<dbReference type="GO" id="GO:0009279">
    <property type="term" value="C:cell outer membrane"/>
    <property type="evidence" value="ECO:0007669"/>
    <property type="project" value="UniProtKB-SubCell"/>
</dbReference>
<dbReference type="Proteomes" id="UP000664034">
    <property type="component" value="Unassembled WGS sequence"/>
</dbReference>
<keyword evidence="13" id="KW-1185">Reference proteome</keyword>
<evidence type="ECO:0000259" key="10">
    <source>
        <dbReference type="Pfam" id="PF00593"/>
    </source>
</evidence>
<dbReference type="InterPro" id="IPR037066">
    <property type="entry name" value="Plug_dom_sf"/>
</dbReference>
<accession>A0A939GGG9</accession>
<comment type="similarity">
    <text evidence="8 9">Belongs to the TonB-dependent receptor family.</text>
</comment>
<evidence type="ECO:0000256" key="6">
    <source>
        <dbReference type="ARBA" id="ARBA00023136"/>
    </source>
</evidence>
<dbReference type="Gene3D" id="2.40.170.20">
    <property type="entry name" value="TonB-dependent receptor, beta-barrel domain"/>
    <property type="match status" value="1"/>
</dbReference>
<organism evidence="12 13">
    <name type="scientific">Fibrella rubiginis</name>
    <dbReference type="NCBI Taxonomy" id="2817060"/>
    <lineage>
        <taxon>Bacteria</taxon>
        <taxon>Pseudomonadati</taxon>
        <taxon>Bacteroidota</taxon>
        <taxon>Cytophagia</taxon>
        <taxon>Cytophagales</taxon>
        <taxon>Spirosomataceae</taxon>
        <taxon>Fibrella</taxon>
    </lineage>
</organism>
<keyword evidence="6 8" id="KW-0472">Membrane</keyword>
<evidence type="ECO:0000256" key="5">
    <source>
        <dbReference type="ARBA" id="ARBA00023077"/>
    </source>
</evidence>
<keyword evidence="3 8" id="KW-1134">Transmembrane beta strand</keyword>
<evidence type="ECO:0000256" key="4">
    <source>
        <dbReference type="ARBA" id="ARBA00022692"/>
    </source>
</evidence>
<comment type="caution">
    <text evidence="12">The sequence shown here is derived from an EMBL/GenBank/DDBJ whole genome shotgun (WGS) entry which is preliminary data.</text>
</comment>
<dbReference type="SUPFAM" id="SSF49464">
    <property type="entry name" value="Carboxypeptidase regulatory domain-like"/>
    <property type="match status" value="1"/>
</dbReference>
<sequence length="977" mass="105380">MLLHYKPGRWGAVALLWLLSVAVGFAQGVQGRVTDTKTNSSLPGVTVFVVGTNTGASTDADGNYTIRLNPGTYTLRFSFVGYDNIERPVTVTESGNATVNVSLGEGLASLDEVVVIGSRAATARSNIQTPVPVDVIGAKEMRSYAQTDVTQILNFIAPSFSSNRQAVSDGTDHIDPASLRGLGPDQVLVLVNGKRRHNTALVNINGTFGRGTVGTDMNAIPVAAIERIEVLRDGAAAQYGSDAIAGVINIVLKKNTPWSVSAQYGQSASHSNELNKSFTDGKTVQVDLSKGFQIGQKGFVSFGAQYLDRGATNRGGIDTRPLLYSTLPTRGATETDADFQVRYAALKTTDDAKAQAAGLDRNNMRVGNAQLRNIGFMANGQFAVSPQTDVYFQTGLTNKLGTGAAFYRLPSQATQSDLTLYPNGFLPLINTNVYDISGSVGAKGQFGTGWRWDLSNTYGGNSIRFDISNTLNASLPLGTSPSSFYAGTLQFAQNTSNLDISRRFALGGSTSRGINTAFGVEHRIDNFRITPGEELSYSRGFPDGQNFRGNNAAGAQGFPGYKPSNAVNKSRNNTGVYADVEAELGPRLLLEAAGRYENYSDFGPNFSYKATGRLSLIEDLALRGAVATGFRAPSLHQRYFNSESTQFVNSVPRQVLTVNNDSPIVGLFGVGSLRPELSKSYSLGLTGKRGSFSFTVDAYQIDITNRIVFSSQFNRESGNLNVGTVNQILNTVDPVQVITQPTGTTAQVANINTVQFFTNAINTTTRGIDIVLNERIRFGANTLTLSVAANFNKTLVTNIAVPTELSSNTAVANSLFDRQERSRFESSVPRSKINLSAGYAFGRWNVFARSVRFGEVTYLSPTSPYLPNGNRTQVAGQDYPFENDQTFSAKWITDLTVSYNVTKAAQLQVGANNLFDVYPDRLYINPRNNASNLSGLASQSYSGALDNTSNGRFVYSRAVQQFGFNGRFVFARASYSF</sequence>
<keyword evidence="7 8" id="KW-0998">Cell outer membrane</keyword>